<dbReference type="Pfam" id="PF06013">
    <property type="entry name" value="WXG100"/>
    <property type="match status" value="1"/>
</dbReference>
<accession>A0ABP6FQ15</accession>
<dbReference type="InterPro" id="IPR036689">
    <property type="entry name" value="ESAT-6-like_sf"/>
</dbReference>
<comment type="caution">
    <text evidence="2">The sequence shown here is derived from an EMBL/GenBank/DDBJ whole genome shotgun (WGS) entry which is preliminary data.</text>
</comment>
<name>A0ABP6FQ15_9ACTN</name>
<dbReference type="RefSeq" id="WP_346156235.1">
    <property type="nucleotide sequence ID" value="NZ_BAAATE010000046.1"/>
</dbReference>
<keyword evidence="3" id="KW-1185">Reference proteome</keyword>
<dbReference type="InterPro" id="IPR010310">
    <property type="entry name" value="T7SS_ESAT-6-like"/>
</dbReference>
<dbReference type="Gene3D" id="1.10.287.1060">
    <property type="entry name" value="ESAT-6-like"/>
    <property type="match status" value="1"/>
</dbReference>
<evidence type="ECO:0000256" key="1">
    <source>
        <dbReference type="RuleBase" id="RU362001"/>
    </source>
</evidence>
<evidence type="ECO:0000313" key="3">
    <source>
        <dbReference type="Proteomes" id="UP001501666"/>
    </source>
</evidence>
<comment type="similarity">
    <text evidence="1">Belongs to the WXG100 family.</text>
</comment>
<sequence>MSQPTQFIEGSQHDAAARALLAYEHITQIHNRLIQIPEQLGASWMGQSASVYTQVLNEWNPQFKNVVEALHRISENLKDSGIQYQEASTSSHAVTQNLMAALNAS</sequence>
<reference evidence="3" key="1">
    <citation type="journal article" date="2019" name="Int. J. Syst. Evol. Microbiol.">
        <title>The Global Catalogue of Microorganisms (GCM) 10K type strain sequencing project: providing services to taxonomists for standard genome sequencing and annotation.</title>
        <authorList>
            <consortium name="The Broad Institute Genomics Platform"/>
            <consortium name="The Broad Institute Genome Sequencing Center for Infectious Disease"/>
            <person name="Wu L."/>
            <person name="Ma J."/>
        </authorList>
    </citation>
    <scope>NUCLEOTIDE SEQUENCE [LARGE SCALE GENOMIC DNA]</scope>
    <source>
        <strain evidence="3">JCM 6835</strain>
    </source>
</reference>
<gene>
    <name evidence="2" type="ORF">GCM10010412_091530</name>
</gene>
<protein>
    <recommendedName>
        <fullName evidence="1">ESAT-6-like protein</fullName>
    </recommendedName>
</protein>
<dbReference type="EMBL" id="BAAATE010000046">
    <property type="protein sequence ID" value="GAA2696987.1"/>
    <property type="molecule type" value="Genomic_DNA"/>
</dbReference>
<organism evidence="2 3">
    <name type="scientific">Nonomuraea recticatena</name>
    <dbReference type="NCBI Taxonomy" id="46178"/>
    <lineage>
        <taxon>Bacteria</taxon>
        <taxon>Bacillati</taxon>
        <taxon>Actinomycetota</taxon>
        <taxon>Actinomycetes</taxon>
        <taxon>Streptosporangiales</taxon>
        <taxon>Streptosporangiaceae</taxon>
        <taxon>Nonomuraea</taxon>
    </lineage>
</organism>
<dbReference type="Proteomes" id="UP001501666">
    <property type="component" value="Unassembled WGS sequence"/>
</dbReference>
<dbReference type="NCBIfam" id="TIGR03930">
    <property type="entry name" value="WXG100_ESAT6"/>
    <property type="match status" value="1"/>
</dbReference>
<dbReference type="SUPFAM" id="SSF140453">
    <property type="entry name" value="EsxAB dimer-like"/>
    <property type="match status" value="1"/>
</dbReference>
<proteinExistence type="inferred from homology"/>
<evidence type="ECO:0000313" key="2">
    <source>
        <dbReference type="EMBL" id="GAA2696987.1"/>
    </source>
</evidence>